<keyword evidence="2 20" id="KW-0813">Transport</keyword>
<evidence type="ECO:0000256" key="11">
    <source>
        <dbReference type="ARBA" id="ARBA00023170"/>
    </source>
</evidence>
<dbReference type="GO" id="GO:0034707">
    <property type="term" value="C:chloride channel complex"/>
    <property type="evidence" value="ECO:0007669"/>
    <property type="project" value="UniProtKB-KW"/>
</dbReference>
<evidence type="ECO:0000256" key="5">
    <source>
        <dbReference type="ARBA" id="ARBA00022729"/>
    </source>
</evidence>
<evidence type="ECO:0000256" key="7">
    <source>
        <dbReference type="ARBA" id="ARBA00023018"/>
    </source>
</evidence>
<evidence type="ECO:0000256" key="19">
    <source>
        <dbReference type="ARBA" id="ARBA00071250"/>
    </source>
</evidence>
<evidence type="ECO:0000256" key="16">
    <source>
        <dbReference type="ARBA" id="ARBA00023286"/>
    </source>
</evidence>
<evidence type="ECO:0000256" key="9">
    <source>
        <dbReference type="ARBA" id="ARBA00023136"/>
    </source>
</evidence>
<evidence type="ECO:0000256" key="20">
    <source>
        <dbReference type="RuleBase" id="RU000687"/>
    </source>
</evidence>
<keyword evidence="7" id="KW-0770">Synapse</keyword>
<keyword evidence="11" id="KW-0675">Receptor</keyword>
<dbReference type="GO" id="GO:0005254">
    <property type="term" value="F:chloride channel activity"/>
    <property type="evidence" value="ECO:0007669"/>
    <property type="project" value="UniProtKB-KW"/>
</dbReference>
<evidence type="ECO:0000256" key="18">
    <source>
        <dbReference type="ARBA" id="ARBA00034104"/>
    </source>
</evidence>
<keyword evidence="4" id="KW-0812">Transmembrane</keyword>
<dbReference type="InterPro" id="IPR006202">
    <property type="entry name" value="Neur_chan_lig-bd"/>
</dbReference>
<dbReference type="SUPFAM" id="SSF63712">
    <property type="entry name" value="Nicotinic receptor ligand binding domain-like"/>
    <property type="match status" value="1"/>
</dbReference>
<dbReference type="GO" id="GO:0045211">
    <property type="term" value="C:postsynaptic membrane"/>
    <property type="evidence" value="ECO:0007669"/>
    <property type="project" value="UniProtKB-SubCell"/>
</dbReference>
<comment type="subcellular location">
    <subcellularLocation>
        <location evidence="18">Postsynaptic cell membrane</location>
        <topology evidence="18">Multi-pass membrane protein</topology>
    </subcellularLocation>
</comment>
<dbReference type="PRINTS" id="PR00252">
    <property type="entry name" value="NRIONCHANNEL"/>
</dbReference>
<evidence type="ECO:0000256" key="1">
    <source>
        <dbReference type="ARBA" id="ARBA00010180"/>
    </source>
</evidence>
<proteinExistence type="inferred from homology"/>
<evidence type="ECO:0000256" key="14">
    <source>
        <dbReference type="ARBA" id="ARBA00023214"/>
    </source>
</evidence>
<keyword evidence="17 20" id="KW-0407">Ion channel</keyword>
<evidence type="ECO:0000256" key="12">
    <source>
        <dbReference type="ARBA" id="ARBA00023173"/>
    </source>
</evidence>
<evidence type="ECO:0000256" key="2">
    <source>
        <dbReference type="ARBA" id="ARBA00022448"/>
    </source>
</evidence>
<dbReference type="Proteomes" id="UP001634394">
    <property type="component" value="Unassembled WGS sequence"/>
</dbReference>
<feature type="domain" description="Neurotransmitter-gated ion-channel ligand-binding" evidence="21">
    <location>
        <begin position="37"/>
        <end position="215"/>
    </location>
</feature>
<keyword evidence="10" id="KW-1015">Disulfide bond</keyword>
<evidence type="ECO:0000256" key="3">
    <source>
        <dbReference type="ARBA" id="ARBA00022475"/>
    </source>
</evidence>
<keyword evidence="9" id="KW-0472">Membrane</keyword>
<protein>
    <recommendedName>
        <fullName evidence="19">Gamma-aminobutyric acid receptor subunit beta</fullName>
    </recommendedName>
</protein>
<dbReference type="Pfam" id="PF02931">
    <property type="entry name" value="Neur_chan_LBD"/>
    <property type="match status" value="1"/>
</dbReference>
<evidence type="ECO:0000256" key="15">
    <source>
        <dbReference type="ARBA" id="ARBA00023257"/>
    </source>
</evidence>
<accession>A0ABD3X3Z5</accession>
<comment type="caution">
    <text evidence="22">The sequence shown here is derived from an EMBL/GenBank/DDBJ whole genome shotgun (WGS) entry which is preliminary data.</text>
</comment>
<keyword evidence="5" id="KW-0732">Signal</keyword>
<keyword evidence="3" id="KW-1003">Cell membrane</keyword>
<sequence length="236" mass="27657">MGKFVKSASSLDLCVMLVIYLNTFIFTTAQDSTRREILLDLLNTTKYDSNIAPDFEQDHPTNVSVQIFIINIHSINEAMMEYSLDVFFRQSWLDPRLVYGNRSTLPWLELDAKLIDKVWVPDTYFANEKRASFHTVTVPNKLMHLYRNGTVLYSMRLSLTLSCHMRLEKFPMDKQKCPIIIASYAYTVENIVFHWHPSRPIIMFRLEMPQFDTSNDDVDYSKCSKEYGENINHIFV</sequence>
<dbReference type="InterPro" id="IPR036734">
    <property type="entry name" value="Neur_chan_lig-bd_sf"/>
</dbReference>
<organism evidence="22 23">
    <name type="scientific">Sinanodonta woodiana</name>
    <name type="common">Chinese pond mussel</name>
    <name type="synonym">Anodonta woodiana</name>
    <dbReference type="NCBI Taxonomy" id="1069815"/>
    <lineage>
        <taxon>Eukaryota</taxon>
        <taxon>Metazoa</taxon>
        <taxon>Spiralia</taxon>
        <taxon>Lophotrochozoa</taxon>
        <taxon>Mollusca</taxon>
        <taxon>Bivalvia</taxon>
        <taxon>Autobranchia</taxon>
        <taxon>Heteroconchia</taxon>
        <taxon>Palaeoheterodonta</taxon>
        <taxon>Unionida</taxon>
        <taxon>Unionoidea</taxon>
        <taxon>Unionidae</taxon>
        <taxon>Unioninae</taxon>
        <taxon>Sinanodonta</taxon>
    </lineage>
</organism>
<dbReference type="PANTHER" id="PTHR18945">
    <property type="entry name" value="NEUROTRANSMITTER GATED ION CHANNEL"/>
    <property type="match status" value="1"/>
</dbReference>
<keyword evidence="14" id="KW-0868">Chloride</keyword>
<dbReference type="FunFam" id="2.70.170.10:FF:000021">
    <property type="entry name" value="Gamma-aminobutyric acid receptor isoform 3b"/>
    <property type="match status" value="1"/>
</dbReference>
<dbReference type="EMBL" id="JBJQND010000004">
    <property type="protein sequence ID" value="KAL3880441.1"/>
    <property type="molecule type" value="Genomic_DNA"/>
</dbReference>
<evidence type="ECO:0000313" key="23">
    <source>
        <dbReference type="Proteomes" id="UP001634394"/>
    </source>
</evidence>
<evidence type="ECO:0000256" key="13">
    <source>
        <dbReference type="ARBA" id="ARBA00023180"/>
    </source>
</evidence>
<dbReference type="Gene3D" id="2.70.170.10">
    <property type="entry name" value="Neurotransmitter-gated ion-channel ligand-binding domain"/>
    <property type="match status" value="1"/>
</dbReference>
<dbReference type="CDD" id="cd18991">
    <property type="entry name" value="LGIC_ECD_GlyR"/>
    <property type="match status" value="1"/>
</dbReference>
<evidence type="ECO:0000256" key="6">
    <source>
        <dbReference type="ARBA" id="ARBA00022989"/>
    </source>
</evidence>
<keyword evidence="6" id="KW-1133">Transmembrane helix</keyword>
<keyword evidence="15" id="KW-0628">Postsynaptic cell membrane</keyword>
<dbReference type="AlphaFoldDB" id="A0ABD3X3Z5"/>
<evidence type="ECO:0000256" key="4">
    <source>
        <dbReference type="ARBA" id="ARBA00022692"/>
    </source>
</evidence>
<evidence type="ECO:0000259" key="21">
    <source>
        <dbReference type="Pfam" id="PF02931"/>
    </source>
</evidence>
<dbReference type="InterPro" id="IPR006201">
    <property type="entry name" value="Neur_channel"/>
</dbReference>
<reference evidence="22 23" key="1">
    <citation type="submission" date="2024-11" db="EMBL/GenBank/DDBJ databases">
        <title>Chromosome-level genome assembly of the freshwater bivalve Anodonta woodiana.</title>
        <authorList>
            <person name="Chen X."/>
        </authorList>
    </citation>
    <scope>NUCLEOTIDE SEQUENCE [LARGE SCALE GENOMIC DNA]</scope>
    <source>
        <strain evidence="22">MN2024</strain>
        <tissue evidence="22">Gills</tissue>
    </source>
</reference>
<keyword evidence="23" id="KW-1185">Reference proteome</keyword>
<keyword evidence="16" id="KW-1071">Ligand-gated ion channel</keyword>
<evidence type="ECO:0000256" key="8">
    <source>
        <dbReference type="ARBA" id="ARBA00023065"/>
    </source>
</evidence>
<keyword evidence="8 20" id="KW-0406">Ion transport</keyword>
<keyword evidence="12" id="KW-0869">Chloride channel</keyword>
<keyword evidence="13" id="KW-0325">Glycoprotein</keyword>
<evidence type="ECO:0000256" key="10">
    <source>
        <dbReference type="ARBA" id="ARBA00023157"/>
    </source>
</evidence>
<comment type="similarity">
    <text evidence="1">Belongs to the ligand-gated ion channel (TC 1.A.9) family. Gamma-aminobutyric acid receptor (TC 1.A.9.5) subfamily.</text>
</comment>
<evidence type="ECO:0000256" key="17">
    <source>
        <dbReference type="ARBA" id="ARBA00023303"/>
    </source>
</evidence>
<evidence type="ECO:0000313" key="22">
    <source>
        <dbReference type="EMBL" id="KAL3880441.1"/>
    </source>
</evidence>
<name>A0ABD3X3Z5_SINWO</name>
<dbReference type="InterPro" id="IPR018000">
    <property type="entry name" value="Neurotransmitter_ion_chnl_CS"/>
</dbReference>
<gene>
    <name evidence="22" type="ORF">ACJMK2_032678</name>
</gene>
<dbReference type="PROSITE" id="PS00236">
    <property type="entry name" value="NEUROTR_ION_CHANNEL"/>
    <property type="match status" value="1"/>
</dbReference>